<accession>A0A1S1HQE2</accession>
<evidence type="ECO:0000313" key="1">
    <source>
        <dbReference type="EMBL" id="OHT23631.1"/>
    </source>
</evidence>
<comment type="caution">
    <text evidence="1">The sequence shown here is derived from an EMBL/GenBank/DDBJ whole genome shotgun (WGS) entry which is preliminary data.</text>
</comment>
<dbReference type="EMBL" id="LVIE01000176">
    <property type="protein sequence ID" value="OHT23643.1"/>
    <property type="molecule type" value="Genomic_DNA"/>
</dbReference>
<dbReference type="AlphaFoldDB" id="A0A1S1HQE2"/>
<organism evidence="1 3">
    <name type="scientific">Providencia stuartii</name>
    <dbReference type="NCBI Taxonomy" id="588"/>
    <lineage>
        <taxon>Bacteria</taxon>
        <taxon>Pseudomonadati</taxon>
        <taxon>Pseudomonadota</taxon>
        <taxon>Gammaproteobacteria</taxon>
        <taxon>Enterobacterales</taxon>
        <taxon>Morganellaceae</taxon>
        <taxon>Providencia</taxon>
    </lineage>
</organism>
<gene>
    <name evidence="1" type="ORF">A3Q29_20580</name>
    <name evidence="2" type="ORF">A3Q29_20650</name>
</gene>
<reference evidence="1 3" key="1">
    <citation type="submission" date="2016-03" db="EMBL/GenBank/DDBJ databases">
        <title>Genome sequence of Providencia stuartii strain, isolated from the salivary glands of larval Lucilia sericata.</title>
        <authorList>
            <person name="Yuan Y."/>
            <person name="Zhang Y."/>
            <person name="Fu S."/>
            <person name="Crippen T.L."/>
            <person name="Visi D."/>
            <person name="Benbow M.E."/>
            <person name="Allen M."/>
            <person name="Tomberlin J.K."/>
            <person name="Sze S.-H."/>
            <person name="Tarone A.M."/>
        </authorList>
    </citation>
    <scope>NUCLEOTIDE SEQUENCE [LARGE SCALE GENOMIC DNA]</scope>
    <source>
        <strain evidence="1 3">Crippen</strain>
    </source>
</reference>
<evidence type="ECO:0008006" key="4">
    <source>
        <dbReference type="Google" id="ProtNLM"/>
    </source>
</evidence>
<evidence type="ECO:0000313" key="2">
    <source>
        <dbReference type="EMBL" id="OHT23643.1"/>
    </source>
</evidence>
<proteinExistence type="predicted"/>
<dbReference type="EMBL" id="LVIE01000176">
    <property type="protein sequence ID" value="OHT23631.1"/>
    <property type="molecule type" value="Genomic_DNA"/>
</dbReference>
<sequence>MKIKNQKRNTKAKDLAFEYGVSIATVKKYYSQDREDYEQEAAARRKQAFELRQKGLAWKDVADSMNATIDAVKSLAKRYKQQDLNAI</sequence>
<name>A0A1S1HQE2_PROST</name>
<dbReference type="Proteomes" id="UP000179588">
    <property type="component" value="Unassembled WGS sequence"/>
</dbReference>
<keyword evidence="3" id="KW-1185">Reference proteome</keyword>
<protein>
    <recommendedName>
        <fullName evidence="4">Plasmid replication protein</fullName>
    </recommendedName>
</protein>
<evidence type="ECO:0000313" key="3">
    <source>
        <dbReference type="Proteomes" id="UP000179588"/>
    </source>
</evidence>